<dbReference type="InterPro" id="IPR036188">
    <property type="entry name" value="FAD/NAD-bd_sf"/>
</dbReference>
<reference evidence="2 3" key="1">
    <citation type="submission" date="2019-11" db="EMBL/GenBank/DDBJ databases">
        <authorList>
            <person name="Holert J."/>
        </authorList>
    </citation>
    <scope>NUCLEOTIDE SEQUENCE [LARGE SCALE GENOMIC DNA]</scope>
    <source>
        <strain evidence="2">SB11_3</strain>
    </source>
</reference>
<dbReference type="Gene3D" id="3.50.50.60">
    <property type="entry name" value="FAD/NAD(P)-binding domain"/>
    <property type="match status" value="1"/>
</dbReference>
<evidence type="ECO:0000259" key="1">
    <source>
        <dbReference type="Pfam" id="PF01593"/>
    </source>
</evidence>
<dbReference type="InterPro" id="IPR002937">
    <property type="entry name" value="Amino_oxidase"/>
</dbReference>
<dbReference type="Proteomes" id="UP000441399">
    <property type="component" value="Unassembled WGS sequence"/>
</dbReference>
<gene>
    <name evidence="2" type="primary">pds</name>
    <name evidence="2" type="ORF">OPDIPICF_03728</name>
</gene>
<dbReference type="InterPro" id="IPR050464">
    <property type="entry name" value="Zeta_carotene_desat/Oxidored"/>
</dbReference>
<dbReference type="SUPFAM" id="SSF51905">
    <property type="entry name" value="FAD/NAD(P)-binding domain"/>
    <property type="match status" value="1"/>
</dbReference>
<dbReference type="PANTHER" id="PTHR42923">
    <property type="entry name" value="PROTOPORPHYRINOGEN OXIDASE"/>
    <property type="match status" value="1"/>
</dbReference>
<dbReference type="AlphaFoldDB" id="A0A5S9NNE9"/>
<dbReference type="OrthoDB" id="20837at2"/>
<dbReference type="EC" id="1.3.5.5" evidence="2"/>
<proteinExistence type="predicted"/>
<dbReference type="PRINTS" id="PR00419">
    <property type="entry name" value="ADXRDTASE"/>
</dbReference>
<keyword evidence="3" id="KW-1185">Reference proteome</keyword>
<accession>A0A5S9NNE9</accession>
<dbReference type="GO" id="GO:0016491">
    <property type="term" value="F:oxidoreductase activity"/>
    <property type="evidence" value="ECO:0007669"/>
    <property type="project" value="UniProtKB-KW"/>
</dbReference>
<feature type="domain" description="Amine oxidase" evidence="1">
    <location>
        <begin position="10"/>
        <end position="274"/>
    </location>
</feature>
<protein>
    <submittedName>
        <fullName evidence="2">15-cis-phytoene desaturase</fullName>
        <ecNumber evidence="2">1.3.5.5</ecNumber>
    </submittedName>
</protein>
<organism evidence="2 3">
    <name type="scientific">BD1-7 clade bacterium</name>
    <dbReference type="NCBI Taxonomy" id="2029982"/>
    <lineage>
        <taxon>Bacteria</taxon>
        <taxon>Pseudomonadati</taxon>
        <taxon>Pseudomonadota</taxon>
        <taxon>Gammaproteobacteria</taxon>
        <taxon>Cellvibrionales</taxon>
        <taxon>Spongiibacteraceae</taxon>
        <taxon>BD1-7 clade</taxon>
    </lineage>
</organism>
<dbReference type="EMBL" id="CACSIO010000002">
    <property type="protein sequence ID" value="CAA0091885.1"/>
    <property type="molecule type" value="Genomic_DNA"/>
</dbReference>
<name>A0A5S9NNE9_9GAMM</name>
<dbReference type="PANTHER" id="PTHR42923:SF17">
    <property type="entry name" value="AMINE OXIDASE DOMAIN-CONTAINING PROTEIN"/>
    <property type="match status" value="1"/>
</dbReference>
<evidence type="ECO:0000313" key="2">
    <source>
        <dbReference type="EMBL" id="CAA0091885.1"/>
    </source>
</evidence>
<dbReference type="Pfam" id="PF01593">
    <property type="entry name" value="Amino_oxidase"/>
    <property type="match status" value="1"/>
</dbReference>
<keyword evidence="2" id="KW-0560">Oxidoreductase</keyword>
<sequence length="423" mass="47885">MHIAIIGSGISGLTAAYLLRKEGHEIDVFEKSDHIGGHTHTMDIQIGHKDIPVDTGFSVFNTKTYPNFARLIEELDIETRPVNMSFSITSQNTHYEYGTHSWRALFAQRRNLMSAKHWTMIRDIHRFNEQAQLDLFGFELCDETSVGEYLSNNNYTDQFIEFYLVPLGCAIWSAAPQDVYNFPIRTFINYLYRNGLLDTDKKPQWLSIKGGAETYVEKLVESFADNIHTQSRITHIERLKKGPTLVFDDTTRVPFDEVILGCHAPQALALLDQPSTEESSTLGAFSYNAQDITVNSDKHVLPASKAAQASWNYLAEDHTNEHSIVTYNRSFLKFGKSGNLCNPVLNITLNANQLINPDKVFGKYTYARFLLNQQALEAQKHWEAINGINHTWYCGAYWGQGFHEDGCRSGIRVAKALGAKAFA</sequence>
<evidence type="ECO:0000313" key="3">
    <source>
        <dbReference type="Proteomes" id="UP000441399"/>
    </source>
</evidence>